<evidence type="ECO:0000256" key="1">
    <source>
        <dbReference type="SAM" id="MobiDB-lite"/>
    </source>
</evidence>
<evidence type="ECO:0000313" key="3">
    <source>
        <dbReference type="Proteomes" id="UP000278807"/>
    </source>
</evidence>
<evidence type="ECO:0000313" key="4">
    <source>
        <dbReference type="WBParaSite" id="HNAJ_0000527601-mRNA-1"/>
    </source>
</evidence>
<reference evidence="4" key="1">
    <citation type="submission" date="2017-02" db="UniProtKB">
        <authorList>
            <consortium name="WormBaseParasite"/>
        </authorList>
    </citation>
    <scope>IDENTIFICATION</scope>
</reference>
<gene>
    <name evidence="2" type="ORF">HNAJ_LOCUS5274</name>
</gene>
<protein>
    <submittedName>
        <fullName evidence="4">C2H2-type domain-containing protein</fullName>
    </submittedName>
</protein>
<accession>A0A0R3TDY7</accession>
<keyword evidence="3" id="KW-1185">Reference proteome</keyword>
<dbReference type="AlphaFoldDB" id="A0A0R3TDY7"/>
<feature type="region of interest" description="Disordered" evidence="1">
    <location>
        <begin position="91"/>
        <end position="112"/>
    </location>
</feature>
<sequence length="576" mass="64169">MSLRQEDPVRPFCCTFCASLGPNQRFEKPNYKSIGEKNFRTPGETPSSKVHSSVPNCSRIKFNGCSFEVCGQEESTYVKFYTPTSDISNVYLKPPRSSVNSGDPKRNLDTHEYQETNENRNRVPRYNQLPTISCVPDNDEGTGIYRCSICCRCTSRSHPTNQNTYSGRSRNLSREYENMESSITPRPSSLRNTLHCDVELDLPIPSGQHYSQDHTERKPSEIVILHSDSNEEEPTKRKAGVSNMIPPLTVPDNSSMYLIKQDGSILDLASMDNGENGKKVLNDVSDSVGVTRRNSLNSIKIPRNCSLFLIQANQPGSSNDSLNAEYCLEIETIPTTISHKTAPIFLTTSSYEEELKTLDYSPAKIHSPGSSTTAIKSDSKCVSIPEEYTTFDTNNDIDSRILTCQEVGTSKGNFINMDENDICNTNLKGNIQEKAMGRYIYHSPDEAKIISQDQQLCTGPDAIGSEEIEDDMVDLGGISAVQEPDGSVRLLITRSNGIEIDEEGNSIALQDSTDPDCMDSIRFSPFDTCQLPPELSAPSDNPRMCLKGALQLVDSDWYLIVVQEKVYKIQTELKEK</sequence>
<reference evidence="2 3" key="2">
    <citation type="submission" date="2018-11" db="EMBL/GenBank/DDBJ databases">
        <authorList>
            <consortium name="Pathogen Informatics"/>
        </authorList>
    </citation>
    <scope>NUCLEOTIDE SEQUENCE [LARGE SCALE GENOMIC DNA]</scope>
</reference>
<name>A0A0R3TDY7_RODNA</name>
<proteinExistence type="predicted"/>
<organism evidence="4">
    <name type="scientific">Rodentolepis nana</name>
    <name type="common">Dwarf tapeworm</name>
    <name type="synonym">Hymenolepis nana</name>
    <dbReference type="NCBI Taxonomy" id="102285"/>
    <lineage>
        <taxon>Eukaryota</taxon>
        <taxon>Metazoa</taxon>
        <taxon>Spiralia</taxon>
        <taxon>Lophotrochozoa</taxon>
        <taxon>Platyhelminthes</taxon>
        <taxon>Cestoda</taxon>
        <taxon>Eucestoda</taxon>
        <taxon>Cyclophyllidea</taxon>
        <taxon>Hymenolepididae</taxon>
        <taxon>Rodentolepis</taxon>
    </lineage>
</organism>
<dbReference type="OrthoDB" id="10418090at2759"/>
<dbReference type="EMBL" id="UZAE01004338">
    <property type="protein sequence ID" value="VDO01134.1"/>
    <property type="molecule type" value="Genomic_DNA"/>
</dbReference>
<dbReference type="Proteomes" id="UP000278807">
    <property type="component" value="Unassembled WGS sequence"/>
</dbReference>
<feature type="compositionally biased region" description="Basic and acidic residues" evidence="1">
    <location>
        <begin position="103"/>
        <end position="112"/>
    </location>
</feature>
<dbReference type="WBParaSite" id="HNAJ_0000527601-mRNA-1">
    <property type="protein sequence ID" value="HNAJ_0000527601-mRNA-1"/>
    <property type="gene ID" value="HNAJ_0000527601"/>
</dbReference>
<evidence type="ECO:0000313" key="2">
    <source>
        <dbReference type="EMBL" id="VDO01134.1"/>
    </source>
</evidence>